<dbReference type="SUPFAM" id="SSF74731">
    <property type="entry name" value="Ribosomal protein L20"/>
    <property type="match status" value="1"/>
</dbReference>
<evidence type="ECO:0000256" key="3">
    <source>
        <dbReference type="ARBA" id="ARBA00023274"/>
    </source>
</evidence>
<dbReference type="STRING" id="1802126.A3B25_03050"/>
<evidence type="ECO:0000256" key="1">
    <source>
        <dbReference type="ARBA" id="ARBA00007698"/>
    </source>
</evidence>
<dbReference type="Proteomes" id="UP000179106">
    <property type="component" value="Unassembled WGS sequence"/>
</dbReference>
<dbReference type="GO" id="GO:0000027">
    <property type="term" value="P:ribosomal large subunit assembly"/>
    <property type="evidence" value="ECO:0007669"/>
    <property type="project" value="UniProtKB-UniRule"/>
</dbReference>
<evidence type="ECO:0000313" key="8">
    <source>
        <dbReference type="Proteomes" id="UP000179106"/>
    </source>
</evidence>
<dbReference type="FunFam" id="1.10.1900.20:FF:000001">
    <property type="entry name" value="50S ribosomal protein L20"/>
    <property type="match status" value="1"/>
</dbReference>
<dbReference type="Gene3D" id="1.10.1900.20">
    <property type="entry name" value="Ribosomal protein L20"/>
    <property type="match status" value="1"/>
</dbReference>
<keyword evidence="5 6" id="KW-0699">rRNA-binding</keyword>
<dbReference type="GO" id="GO:0006412">
    <property type="term" value="P:translation"/>
    <property type="evidence" value="ECO:0007669"/>
    <property type="project" value="InterPro"/>
</dbReference>
<dbReference type="EMBL" id="MHNW01000017">
    <property type="protein sequence ID" value="OGZ53461.1"/>
    <property type="molecule type" value="Genomic_DNA"/>
</dbReference>
<evidence type="ECO:0000256" key="2">
    <source>
        <dbReference type="ARBA" id="ARBA00022980"/>
    </source>
</evidence>
<dbReference type="PRINTS" id="PR00062">
    <property type="entry name" value="RIBOSOMALL20"/>
</dbReference>
<accession>A0A1G2GU30</accession>
<dbReference type="HAMAP" id="MF_00382">
    <property type="entry name" value="Ribosomal_bL20"/>
    <property type="match status" value="1"/>
</dbReference>
<dbReference type="Pfam" id="PF00453">
    <property type="entry name" value="Ribosomal_L20"/>
    <property type="match status" value="1"/>
</dbReference>
<organism evidence="7 8">
    <name type="scientific">Candidatus Ryanbacteria bacterium RIFCSPLOWO2_01_FULL_48_26</name>
    <dbReference type="NCBI Taxonomy" id="1802126"/>
    <lineage>
        <taxon>Bacteria</taxon>
        <taxon>Candidatus Ryaniibacteriota</taxon>
    </lineage>
</organism>
<evidence type="ECO:0000313" key="7">
    <source>
        <dbReference type="EMBL" id="OGZ53461.1"/>
    </source>
</evidence>
<dbReference type="Gene3D" id="6.10.160.10">
    <property type="match status" value="1"/>
</dbReference>
<name>A0A1G2GU30_9BACT</name>
<dbReference type="PANTHER" id="PTHR10986">
    <property type="entry name" value="39S RIBOSOMAL PROTEIN L20"/>
    <property type="match status" value="1"/>
</dbReference>
<dbReference type="GO" id="GO:1990904">
    <property type="term" value="C:ribonucleoprotein complex"/>
    <property type="evidence" value="ECO:0007669"/>
    <property type="project" value="UniProtKB-KW"/>
</dbReference>
<comment type="similarity">
    <text evidence="1 5 6">Belongs to the bacterial ribosomal protein bL20 family.</text>
</comment>
<reference evidence="7 8" key="1">
    <citation type="journal article" date="2016" name="Nat. Commun.">
        <title>Thousands of microbial genomes shed light on interconnected biogeochemical processes in an aquifer system.</title>
        <authorList>
            <person name="Anantharaman K."/>
            <person name="Brown C.T."/>
            <person name="Hug L.A."/>
            <person name="Sharon I."/>
            <person name="Castelle C.J."/>
            <person name="Probst A.J."/>
            <person name="Thomas B.C."/>
            <person name="Singh A."/>
            <person name="Wilkins M.J."/>
            <person name="Karaoz U."/>
            <person name="Brodie E.L."/>
            <person name="Williams K.H."/>
            <person name="Hubbard S.S."/>
            <person name="Banfield J.F."/>
        </authorList>
    </citation>
    <scope>NUCLEOTIDE SEQUENCE [LARGE SCALE GENOMIC DNA]</scope>
</reference>
<comment type="caution">
    <text evidence="7">The sequence shown here is derived from an EMBL/GenBank/DDBJ whole genome shotgun (WGS) entry which is preliminary data.</text>
</comment>
<comment type="function">
    <text evidence="5 6">Binds directly to 23S ribosomal RNA and is necessary for the in vitro assembly process of the 50S ribosomal subunit. It is not involved in the protein synthesizing functions of that subunit.</text>
</comment>
<keyword evidence="2 5" id="KW-0689">Ribosomal protein</keyword>
<evidence type="ECO:0000256" key="5">
    <source>
        <dbReference type="HAMAP-Rule" id="MF_00382"/>
    </source>
</evidence>
<protein>
    <recommendedName>
        <fullName evidence="4 5">Large ribosomal subunit protein bL20</fullName>
    </recommendedName>
</protein>
<dbReference type="NCBIfam" id="TIGR01032">
    <property type="entry name" value="rplT_bact"/>
    <property type="match status" value="1"/>
</dbReference>
<dbReference type="GO" id="GO:0003735">
    <property type="term" value="F:structural constituent of ribosome"/>
    <property type="evidence" value="ECO:0007669"/>
    <property type="project" value="InterPro"/>
</dbReference>
<dbReference type="InterPro" id="IPR005813">
    <property type="entry name" value="Ribosomal_bL20"/>
</dbReference>
<evidence type="ECO:0000256" key="4">
    <source>
        <dbReference type="ARBA" id="ARBA00035172"/>
    </source>
</evidence>
<dbReference type="CDD" id="cd07026">
    <property type="entry name" value="Ribosomal_L20"/>
    <property type="match status" value="1"/>
</dbReference>
<gene>
    <name evidence="5" type="primary">rplT</name>
    <name evidence="7" type="ORF">A3B25_03050</name>
</gene>
<dbReference type="GO" id="GO:0019843">
    <property type="term" value="F:rRNA binding"/>
    <property type="evidence" value="ECO:0007669"/>
    <property type="project" value="UniProtKB-UniRule"/>
</dbReference>
<proteinExistence type="inferred from homology"/>
<evidence type="ECO:0000256" key="6">
    <source>
        <dbReference type="RuleBase" id="RU000560"/>
    </source>
</evidence>
<dbReference type="InterPro" id="IPR035566">
    <property type="entry name" value="Ribosomal_protein_bL20_C"/>
</dbReference>
<sequence length="117" mass="13698">MPRVKSGVNAHKRREKVLKLTKGFRWSRKSKERAAKEALLHGLTRMFRGRKEKKRVFRQLWNTKINAMARQEGISYSKLISALKKKSVRLDRKILADLAEHEPAVFKKVVEFVKLGE</sequence>
<dbReference type="GO" id="GO:0005840">
    <property type="term" value="C:ribosome"/>
    <property type="evidence" value="ECO:0007669"/>
    <property type="project" value="UniProtKB-KW"/>
</dbReference>
<keyword evidence="5 6" id="KW-0694">RNA-binding</keyword>
<keyword evidence="3 5" id="KW-0687">Ribonucleoprotein</keyword>
<dbReference type="AlphaFoldDB" id="A0A1G2GU30"/>